<evidence type="ECO:0000313" key="1">
    <source>
        <dbReference type="EMBL" id="KAG8183626.1"/>
    </source>
</evidence>
<dbReference type="EMBL" id="JAFNEN010000413">
    <property type="protein sequence ID" value="KAG8183626.1"/>
    <property type="molecule type" value="Genomic_DNA"/>
</dbReference>
<sequence>MSLDTDHLQSVPTVGFDFKLTNGVYHSVEQRGVGRYPCLTTQFRIEHSQSLKRTLFPPLHPGIHCEDCCHS</sequence>
<accession>A0AAV6UJ10</accession>
<organism evidence="1 2">
    <name type="scientific">Oedothorax gibbosus</name>
    <dbReference type="NCBI Taxonomy" id="931172"/>
    <lineage>
        <taxon>Eukaryota</taxon>
        <taxon>Metazoa</taxon>
        <taxon>Ecdysozoa</taxon>
        <taxon>Arthropoda</taxon>
        <taxon>Chelicerata</taxon>
        <taxon>Arachnida</taxon>
        <taxon>Araneae</taxon>
        <taxon>Araneomorphae</taxon>
        <taxon>Entelegynae</taxon>
        <taxon>Araneoidea</taxon>
        <taxon>Linyphiidae</taxon>
        <taxon>Erigoninae</taxon>
        <taxon>Oedothorax</taxon>
    </lineage>
</organism>
<reference evidence="1 2" key="1">
    <citation type="journal article" date="2022" name="Nat. Ecol. Evol.">
        <title>A masculinizing supergene underlies an exaggerated male reproductive morph in a spider.</title>
        <authorList>
            <person name="Hendrickx F."/>
            <person name="De Corte Z."/>
            <person name="Sonet G."/>
            <person name="Van Belleghem S.M."/>
            <person name="Kostlbacher S."/>
            <person name="Vangestel C."/>
        </authorList>
    </citation>
    <scope>NUCLEOTIDE SEQUENCE [LARGE SCALE GENOMIC DNA]</scope>
    <source>
        <strain evidence="1">W744_W776</strain>
    </source>
</reference>
<keyword evidence="2" id="KW-1185">Reference proteome</keyword>
<name>A0AAV6UJ10_9ARAC</name>
<dbReference type="Proteomes" id="UP000827092">
    <property type="component" value="Unassembled WGS sequence"/>
</dbReference>
<gene>
    <name evidence="1" type="ORF">JTE90_025176</name>
</gene>
<comment type="caution">
    <text evidence="1">The sequence shown here is derived from an EMBL/GenBank/DDBJ whole genome shotgun (WGS) entry which is preliminary data.</text>
</comment>
<proteinExistence type="predicted"/>
<dbReference type="AlphaFoldDB" id="A0AAV6UJ10"/>
<protein>
    <submittedName>
        <fullName evidence="1">Uncharacterized protein</fullName>
    </submittedName>
</protein>
<evidence type="ECO:0000313" key="2">
    <source>
        <dbReference type="Proteomes" id="UP000827092"/>
    </source>
</evidence>